<evidence type="ECO:0000256" key="3">
    <source>
        <dbReference type="ARBA" id="ARBA00022448"/>
    </source>
</evidence>
<evidence type="ECO:0000313" key="8">
    <source>
        <dbReference type="Proteomes" id="UP001500979"/>
    </source>
</evidence>
<dbReference type="Proteomes" id="UP001500979">
    <property type="component" value="Unassembled WGS sequence"/>
</dbReference>
<dbReference type="PANTHER" id="PTHR30532">
    <property type="entry name" value="IRON III DICITRATE-BINDING PERIPLASMIC PROTEIN"/>
    <property type="match status" value="1"/>
</dbReference>
<feature type="chain" id="PRO_5045115043" evidence="5">
    <location>
        <begin position="22"/>
        <end position="316"/>
    </location>
</feature>
<comment type="subcellular location">
    <subcellularLocation>
        <location evidence="1">Cell envelope</location>
    </subcellularLocation>
</comment>
<evidence type="ECO:0000256" key="1">
    <source>
        <dbReference type="ARBA" id="ARBA00004196"/>
    </source>
</evidence>
<feature type="signal peptide" evidence="5">
    <location>
        <begin position="1"/>
        <end position="21"/>
    </location>
</feature>
<dbReference type="PROSITE" id="PS50983">
    <property type="entry name" value="FE_B12_PBP"/>
    <property type="match status" value="1"/>
</dbReference>
<sequence>MSRPRRILATVAATLALAATAACGTSSPEPNAAPQQGERVITHAKGQTTVSGAPQRVVVLDTGELDAVLALGIKPVGTVQPDVNIPLQPYLADKAGNPEIVGTIGNANLEKIAALKPDLILSSKVRDDDKYDALSKIAPTVFAETAGVTWKENFLLDADALGRKADAERILADYQKRAADIGKQVGNPGAVKVGTMRFISGGNEIRLYNRGSFIGTVLADAGFNRPDNQLGEKGTFTKISREQVSQVEADLLFYSAYGDAAQQRLMELTASDQWRNLNVVRNGKAIAVPDDRWFLGLGPIGANLVLDDLQTYVAPK</sequence>
<dbReference type="RefSeq" id="WP_344686216.1">
    <property type="nucleotide sequence ID" value="NZ_BAAAUX010000043.1"/>
</dbReference>
<keyword evidence="3" id="KW-0813">Transport</keyword>
<feature type="domain" description="Fe/B12 periplasmic-binding" evidence="6">
    <location>
        <begin position="56"/>
        <end position="316"/>
    </location>
</feature>
<comment type="caution">
    <text evidence="7">The sequence shown here is derived from an EMBL/GenBank/DDBJ whole genome shotgun (WGS) entry which is preliminary data.</text>
</comment>
<dbReference type="PANTHER" id="PTHR30532:SF25">
    <property type="entry name" value="IRON(III) DICITRATE-BINDING PERIPLASMIC PROTEIN"/>
    <property type="match status" value="1"/>
</dbReference>
<dbReference type="SUPFAM" id="SSF53807">
    <property type="entry name" value="Helical backbone' metal receptor"/>
    <property type="match status" value="1"/>
</dbReference>
<evidence type="ECO:0000256" key="5">
    <source>
        <dbReference type="SAM" id="SignalP"/>
    </source>
</evidence>
<evidence type="ECO:0000259" key="6">
    <source>
        <dbReference type="PROSITE" id="PS50983"/>
    </source>
</evidence>
<reference evidence="7 8" key="1">
    <citation type="journal article" date="2019" name="Int. J. Syst. Evol. Microbiol.">
        <title>The Global Catalogue of Microorganisms (GCM) 10K type strain sequencing project: providing services to taxonomists for standard genome sequencing and annotation.</title>
        <authorList>
            <consortium name="The Broad Institute Genomics Platform"/>
            <consortium name="The Broad Institute Genome Sequencing Center for Infectious Disease"/>
            <person name="Wu L."/>
            <person name="Ma J."/>
        </authorList>
    </citation>
    <scope>NUCLEOTIDE SEQUENCE [LARGE SCALE GENOMIC DNA]</scope>
    <source>
        <strain evidence="7 8">JCM 9383</strain>
    </source>
</reference>
<dbReference type="InterPro" id="IPR051313">
    <property type="entry name" value="Bact_iron-sidero_bind"/>
</dbReference>
<gene>
    <name evidence="7" type="ORF">GCM10010470_65050</name>
</gene>
<dbReference type="CDD" id="cd01146">
    <property type="entry name" value="FhuD"/>
    <property type="match status" value="1"/>
</dbReference>
<dbReference type="Gene3D" id="3.40.50.1980">
    <property type="entry name" value="Nitrogenase molybdenum iron protein domain"/>
    <property type="match status" value="2"/>
</dbReference>
<dbReference type="PROSITE" id="PS51257">
    <property type="entry name" value="PROKAR_LIPOPROTEIN"/>
    <property type="match status" value="1"/>
</dbReference>
<protein>
    <submittedName>
        <fullName evidence="7">Iron-siderophore ABC transporter substrate-binding protein</fullName>
    </submittedName>
</protein>
<keyword evidence="4 5" id="KW-0732">Signal</keyword>
<name>A0ABN3VP75_9PSEU</name>
<dbReference type="EMBL" id="BAAAUX010000043">
    <property type="protein sequence ID" value="GAA2820761.1"/>
    <property type="molecule type" value="Genomic_DNA"/>
</dbReference>
<comment type="similarity">
    <text evidence="2">Belongs to the bacterial solute-binding protein 8 family.</text>
</comment>
<evidence type="ECO:0000313" key="7">
    <source>
        <dbReference type="EMBL" id="GAA2820761.1"/>
    </source>
</evidence>
<proteinExistence type="inferred from homology"/>
<organism evidence="7 8">
    <name type="scientific">Saccharopolyspora taberi</name>
    <dbReference type="NCBI Taxonomy" id="60895"/>
    <lineage>
        <taxon>Bacteria</taxon>
        <taxon>Bacillati</taxon>
        <taxon>Actinomycetota</taxon>
        <taxon>Actinomycetes</taxon>
        <taxon>Pseudonocardiales</taxon>
        <taxon>Pseudonocardiaceae</taxon>
        <taxon>Saccharopolyspora</taxon>
    </lineage>
</organism>
<accession>A0ABN3VP75</accession>
<dbReference type="Pfam" id="PF01497">
    <property type="entry name" value="Peripla_BP_2"/>
    <property type="match status" value="1"/>
</dbReference>
<dbReference type="InterPro" id="IPR002491">
    <property type="entry name" value="ABC_transptr_periplasmic_BD"/>
</dbReference>
<evidence type="ECO:0000256" key="2">
    <source>
        <dbReference type="ARBA" id="ARBA00008814"/>
    </source>
</evidence>
<evidence type="ECO:0000256" key="4">
    <source>
        <dbReference type="ARBA" id="ARBA00022729"/>
    </source>
</evidence>
<keyword evidence="8" id="KW-1185">Reference proteome</keyword>